<dbReference type="InterPro" id="IPR006311">
    <property type="entry name" value="TAT_signal"/>
</dbReference>
<dbReference type="Gene3D" id="3.40.50.2300">
    <property type="match status" value="2"/>
</dbReference>
<sequence length="428" mass="47814">MTVNKQRRKVVKSVAAAAAATTLPLPFISKSGFASDPIVLGMPIAQSTAGGVADHLDHLQGAILAQEEINAAGGILGRELKLKVVDIDIFSPEGCQTSMLKLVDERVHAMTTPFTLAPIPTIDATVKYKAPLLWGVTQRNYTDHVAANPDKYSHCFQTDPSEVHYGYTFPIFLKDMKDRGLWTPNNNGIHIVQEQIAYCQTISRTLQEAIPASEFELAGITDIQFPVQNWEPVIQEIKRIGAGAVMLDHWVAAEYAAFCKQWRADPLDGTLIYMQYGPSQPEFLDLAGGAAEGFIWSTVLGVYADEMGNEFRKKYQKRWPGTMGLTYTGNAYDTCYFLKQAWEHVGDPNKFEAVCDYVRTTKYRGVCGLIDMNNKWQECAHYPDDGHPVTAKNLEDGMGQLYVQVQDVQHKIVYPDVLKEAEMRPIQW</sequence>
<dbReference type="InterPro" id="IPR051010">
    <property type="entry name" value="BCAA_transport"/>
</dbReference>
<evidence type="ECO:0000313" key="3">
    <source>
        <dbReference type="EMBL" id="CUS51983.1"/>
    </source>
</evidence>
<dbReference type="AlphaFoldDB" id="A0A160TSF1"/>
<dbReference type="SUPFAM" id="SSF53822">
    <property type="entry name" value="Periplasmic binding protein-like I"/>
    <property type="match status" value="1"/>
</dbReference>
<reference evidence="3" key="1">
    <citation type="submission" date="2015-10" db="EMBL/GenBank/DDBJ databases">
        <authorList>
            <person name="Gilbert D.G."/>
        </authorList>
    </citation>
    <scope>NUCLEOTIDE SEQUENCE</scope>
</reference>
<proteinExistence type="predicted"/>
<dbReference type="EMBL" id="CZRL01000073">
    <property type="protein sequence ID" value="CUS51983.1"/>
    <property type="molecule type" value="Genomic_DNA"/>
</dbReference>
<feature type="domain" description="Leucine-binding protein" evidence="2">
    <location>
        <begin position="38"/>
        <end position="375"/>
    </location>
</feature>
<organism evidence="3">
    <name type="scientific">hydrothermal vent metagenome</name>
    <dbReference type="NCBI Taxonomy" id="652676"/>
    <lineage>
        <taxon>unclassified sequences</taxon>
        <taxon>metagenomes</taxon>
        <taxon>ecological metagenomes</taxon>
    </lineage>
</organism>
<dbReference type="InterPro" id="IPR028082">
    <property type="entry name" value="Peripla_BP_I"/>
</dbReference>
<dbReference type="Pfam" id="PF13458">
    <property type="entry name" value="Peripla_BP_6"/>
    <property type="match status" value="1"/>
</dbReference>
<dbReference type="PANTHER" id="PTHR30483">
    <property type="entry name" value="LEUCINE-SPECIFIC-BINDING PROTEIN"/>
    <property type="match status" value="1"/>
</dbReference>
<evidence type="ECO:0000256" key="1">
    <source>
        <dbReference type="ARBA" id="ARBA00022729"/>
    </source>
</evidence>
<gene>
    <name evidence="3" type="ORF">MGWOODY_XGa297</name>
</gene>
<dbReference type="InterPro" id="IPR028081">
    <property type="entry name" value="Leu-bd"/>
</dbReference>
<dbReference type="PROSITE" id="PS51318">
    <property type="entry name" value="TAT"/>
    <property type="match status" value="1"/>
</dbReference>
<keyword evidence="1" id="KW-0732">Signal</keyword>
<accession>A0A160TSF1</accession>
<protein>
    <submittedName>
        <fullName evidence="3">High-affinity leucine-specific transport system,periplasmic binding protein LivK (TC 3.A.1.4.1)</fullName>
    </submittedName>
</protein>
<evidence type="ECO:0000259" key="2">
    <source>
        <dbReference type="Pfam" id="PF13458"/>
    </source>
</evidence>
<dbReference type="PANTHER" id="PTHR30483:SF6">
    <property type="entry name" value="PERIPLASMIC BINDING PROTEIN OF ABC TRANSPORTER FOR NATURAL AMINO ACIDS"/>
    <property type="match status" value="1"/>
</dbReference>
<name>A0A160TSF1_9ZZZZ</name>